<protein>
    <recommendedName>
        <fullName evidence="5">Type IV secretion system protein virB4</fullName>
    </recommendedName>
</protein>
<keyword evidence="3" id="KW-0067">ATP-binding</keyword>
<comment type="similarity">
    <text evidence="1">Belongs to the TrbE/VirB4 family.</text>
</comment>
<evidence type="ECO:0000313" key="9">
    <source>
        <dbReference type="Proteomes" id="UP000241158"/>
    </source>
</evidence>
<dbReference type="InterPro" id="IPR004346">
    <property type="entry name" value="CagE_TrbE_VirB"/>
</dbReference>
<gene>
    <name evidence="8" type="ORF">CU100_22910</name>
</gene>
<evidence type="ECO:0000256" key="2">
    <source>
        <dbReference type="ARBA" id="ARBA00022741"/>
    </source>
</evidence>
<dbReference type="Pfam" id="PF19044">
    <property type="entry name" value="P-loop_TraG"/>
    <property type="match status" value="1"/>
</dbReference>
<reference evidence="9" key="1">
    <citation type="submission" date="2017-11" db="EMBL/GenBank/DDBJ databases">
        <authorList>
            <person name="Kuznetsova I."/>
            <person name="Sazanova A."/>
            <person name="Chirak E."/>
            <person name="Safronova V."/>
            <person name="Willems A."/>
        </authorList>
    </citation>
    <scope>NUCLEOTIDE SEQUENCE [LARGE SCALE GENOMIC DNA]</scope>
    <source>
        <strain evidence="9">PEPV15</strain>
    </source>
</reference>
<sequence length="810" mass="90900">MMSPLVRKEMRFGSQAKRERSVAAHVPYARHVDDTVLRTKDGLLLSVIKLDGFCFETADMAQINGKLEGRNTILRSLGSSRYAVYGHMIRRRLQPKLGGEFDNEFAAELNRRYMKQLEERRMFVNDMYITIVRRPLRGQVGLIDNLIRSVFAGRGTKDHAKGARQGEAEELRELHDAVLGVREVLQDYQARILGIRQPEPHNYFSEPLEFLVQILNGLEPVAMRLPRMPLDGALAMKRLHFGRNAIEFVGATPPQDSRLGAMLSVREYPSYTGPLLLDGLLKVPHEFVVSQSFSIIDKPVAQNQMERVYRQVSMADEAGSIVGSQLASARDELLSSRSIYGEHHLSVMCLGDDKPELDQCIRSVGATLTDQSIIHVREDLNCEAAFWAQLPGNFSYIARSAMISSKNFAGFLSLHNFPSGQQKGTHWGTPISLLETTSQSAYFFNFHVRDLGNFTMIGPSGSGKTVALSFLMAQSQRVKPRPRCIFFDKDRGGEIFIRALGGNYEVLQPGSPTGFNPLSLPDVPGNREFLFQLFSLMLRRPDGLPLPASEEGVIRAAISQIMSTALEGRSLPSFATLLRGRIRAGDDDLLARFDKWLQPNQLGWLFNNPQDRFTWSDVCGFDMTKILDDPLTRSAALMYVFHRLDELLDGSPILIFLDEGWRLLEDPVFATFIRDKMKTIRKFNGIIGFGTQSASDIVNSQIANTLIEQSATHMFFPNPRADLQSHGAGLGLSSREVEWIKTTDPASRSFLIKHGQESVIARLRLNGMDDLLKILSGRAETIQELTALREKLGDDPKQWLPVFRGQGEKL</sequence>
<dbReference type="GO" id="GO:0005524">
    <property type="term" value="F:ATP binding"/>
    <property type="evidence" value="ECO:0007669"/>
    <property type="project" value="UniProtKB-KW"/>
</dbReference>
<dbReference type="AlphaFoldDB" id="A0A2P7AMS0"/>
<dbReference type="PANTHER" id="PTHR30121:SF12">
    <property type="entry name" value="TYPE IV SECRETION SYSTEM PROTEIN CAGE"/>
    <property type="match status" value="1"/>
</dbReference>
<dbReference type="RefSeq" id="WP_106718937.1">
    <property type="nucleotide sequence ID" value="NZ_JACHXT010000005.1"/>
</dbReference>
<dbReference type="InterPro" id="IPR018145">
    <property type="entry name" value="CagE_TrbE_VirB_cntrl_dom"/>
</dbReference>
<dbReference type="CDD" id="cd01127">
    <property type="entry name" value="TrwB_TraG_TraD_VirD4"/>
    <property type="match status" value="1"/>
</dbReference>
<comment type="caution">
    <text evidence="8">The sequence shown here is derived from an EMBL/GenBank/DDBJ whole genome shotgun (WGS) entry which is preliminary data.</text>
</comment>
<dbReference type="PANTHER" id="PTHR30121">
    <property type="entry name" value="UNCHARACTERIZED PROTEIN YJGR-RELATED"/>
    <property type="match status" value="1"/>
</dbReference>
<evidence type="ECO:0000256" key="1">
    <source>
        <dbReference type="ARBA" id="ARBA00006512"/>
    </source>
</evidence>
<dbReference type="OrthoDB" id="9816422at2"/>
<dbReference type="EMBL" id="PGGN01000005">
    <property type="protein sequence ID" value="PSH55494.1"/>
    <property type="molecule type" value="Genomic_DNA"/>
</dbReference>
<dbReference type="Proteomes" id="UP000241158">
    <property type="component" value="Unassembled WGS sequence"/>
</dbReference>
<dbReference type="NCBIfam" id="TIGR00929">
    <property type="entry name" value="VirB4_CagE"/>
    <property type="match status" value="1"/>
</dbReference>
<keyword evidence="4" id="KW-0843">Virulence</keyword>
<keyword evidence="9" id="KW-1185">Reference proteome</keyword>
<evidence type="ECO:0000259" key="6">
    <source>
        <dbReference type="Pfam" id="PF03135"/>
    </source>
</evidence>
<evidence type="ECO:0000259" key="7">
    <source>
        <dbReference type="Pfam" id="PF19044"/>
    </source>
</evidence>
<organism evidence="8 9">
    <name type="scientific">Phyllobacterium endophyticum</name>
    <dbReference type="NCBI Taxonomy" id="1149773"/>
    <lineage>
        <taxon>Bacteria</taxon>
        <taxon>Pseudomonadati</taxon>
        <taxon>Pseudomonadota</taxon>
        <taxon>Alphaproteobacteria</taxon>
        <taxon>Hyphomicrobiales</taxon>
        <taxon>Phyllobacteriaceae</taxon>
        <taxon>Phyllobacterium</taxon>
    </lineage>
</organism>
<dbReference type="InterPro" id="IPR043964">
    <property type="entry name" value="P-loop_TraG"/>
</dbReference>
<proteinExistence type="inferred from homology"/>
<evidence type="ECO:0000256" key="5">
    <source>
        <dbReference type="ARBA" id="ARBA00023635"/>
    </source>
</evidence>
<evidence type="ECO:0000256" key="3">
    <source>
        <dbReference type="ARBA" id="ARBA00022840"/>
    </source>
</evidence>
<feature type="domain" description="TraG P-loop" evidence="7">
    <location>
        <begin position="648"/>
        <end position="715"/>
    </location>
</feature>
<accession>A0A2P7AMS0</accession>
<keyword evidence="2" id="KW-0547">Nucleotide-binding</keyword>
<dbReference type="InterPro" id="IPR051162">
    <property type="entry name" value="T4SS_component"/>
</dbReference>
<name>A0A2P7AMS0_9HYPH</name>
<dbReference type="SUPFAM" id="SSF52540">
    <property type="entry name" value="P-loop containing nucleoside triphosphate hydrolases"/>
    <property type="match status" value="1"/>
</dbReference>
<feature type="domain" description="CagE TrbE VirB component of type IV transporter system central" evidence="6">
    <location>
        <begin position="192"/>
        <end position="399"/>
    </location>
</feature>
<dbReference type="InterPro" id="IPR027417">
    <property type="entry name" value="P-loop_NTPase"/>
</dbReference>
<evidence type="ECO:0000313" key="8">
    <source>
        <dbReference type="EMBL" id="PSH55494.1"/>
    </source>
</evidence>
<evidence type="ECO:0000256" key="4">
    <source>
        <dbReference type="ARBA" id="ARBA00023026"/>
    </source>
</evidence>
<dbReference type="Gene3D" id="3.40.50.300">
    <property type="entry name" value="P-loop containing nucleotide triphosphate hydrolases"/>
    <property type="match status" value="1"/>
</dbReference>
<dbReference type="Pfam" id="PF03135">
    <property type="entry name" value="CagE_TrbE_VirB"/>
    <property type="match status" value="1"/>
</dbReference>